<comment type="caution">
    <text evidence="2">The sequence shown here is derived from an EMBL/GenBank/DDBJ whole genome shotgun (WGS) entry which is preliminary data.</text>
</comment>
<dbReference type="Proteomes" id="UP000266673">
    <property type="component" value="Unassembled WGS sequence"/>
</dbReference>
<organism evidence="2 3">
    <name type="scientific">Gigaspora rosea</name>
    <dbReference type="NCBI Taxonomy" id="44941"/>
    <lineage>
        <taxon>Eukaryota</taxon>
        <taxon>Fungi</taxon>
        <taxon>Fungi incertae sedis</taxon>
        <taxon>Mucoromycota</taxon>
        <taxon>Glomeromycotina</taxon>
        <taxon>Glomeromycetes</taxon>
        <taxon>Diversisporales</taxon>
        <taxon>Gigasporaceae</taxon>
        <taxon>Gigaspora</taxon>
    </lineage>
</organism>
<name>A0A397VVZ6_9GLOM</name>
<gene>
    <name evidence="2" type="ORF">C2G38_2068129</name>
</gene>
<accession>A0A397VVZ6</accession>
<keyword evidence="1" id="KW-0732">Signal</keyword>
<feature type="signal peptide" evidence="1">
    <location>
        <begin position="1"/>
        <end position="18"/>
    </location>
</feature>
<dbReference type="EMBL" id="QKWP01000185">
    <property type="protein sequence ID" value="RIB25159.1"/>
    <property type="molecule type" value="Genomic_DNA"/>
</dbReference>
<reference evidence="2 3" key="1">
    <citation type="submission" date="2018-06" db="EMBL/GenBank/DDBJ databases">
        <title>Comparative genomics reveals the genomic features of Rhizophagus irregularis, R. cerebriforme, R. diaphanum and Gigaspora rosea, and their symbiotic lifestyle signature.</title>
        <authorList>
            <person name="Morin E."/>
            <person name="San Clemente H."/>
            <person name="Chen E.C.H."/>
            <person name="De La Providencia I."/>
            <person name="Hainaut M."/>
            <person name="Kuo A."/>
            <person name="Kohler A."/>
            <person name="Murat C."/>
            <person name="Tang N."/>
            <person name="Roy S."/>
            <person name="Loubradou J."/>
            <person name="Henrissat B."/>
            <person name="Grigoriev I.V."/>
            <person name="Corradi N."/>
            <person name="Roux C."/>
            <person name="Martin F.M."/>
        </authorList>
    </citation>
    <scope>NUCLEOTIDE SEQUENCE [LARGE SCALE GENOMIC DNA]</scope>
    <source>
        <strain evidence="2 3">DAOM 194757</strain>
    </source>
</reference>
<feature type="chain" id="PRO_5017350866" description="Fibronectin type-III domain-containing protein" evidence="1">
    <location>
        <begin position="19"/>
        <end position="141"/>
    </location>
</feature>
<dbReference type="AlphaFoldDB" id="A0A397VVZ6"/>
<keyword evidence="3" id="KW-1185">Reference proteome</keyword>
<evidence type="ECO:0000313" key="2">
    <source>
        <dbReference type="EMBL" id="RIB25159.1"/>
    </source>
</evidence>
<evidence type="ECO:0008006" key="4">
    <source>
        <dbReference type="Google" id="ProtNLM"/>
    </source>
</evidence>
<dbReference type="OrthoDB" id="10363064at2759"/>
<evidence type="ECO:0000313" key="3">
    <source>
        <dbReference type="Proteomes" id="UP000266673"/>
    </source>
</evidence>
<protein>
    <recommendedName>
        <fullName evidence="4">Fibronectin type-III domain-containing protein</fullName>
    </recommendedName>
</protein>
<evidence type="ECO:0000256" key="1">
    <source>
        <dbReference type="SAM" id="SignalP"/>
    </source>
</evidence>
<sequence length="141" mass="16298">MNKYLIYLLLVMFSMANANPNFSNCDYYSIYTDNLGEVSWGPDPPYAGAMLNVTYSFKGLQRNTTHLVYVVASIVRDDKQTDPIASSKVKVDRNVKDVSVSLNVQWPSPADKKNRYSLVVFLLDYKYGEYSCIRFYDRYPR</sequence>
<proteinExistence type="predicted"/>